<evidence type="ECO:0000313" key="1">
    <source>
        <dbReference type="EMBL" id="MBI4594814.1"/>
    </source>
</evidence>
<evidence type="ECO:0000313" key="2">
    <source>
        <dbReference type="Proteomes" id="UP000772181"/>
    </source>
</evidence>
<organism evidence="1 2">
    <name type="scientific">Tectimicrobiota bacterium</name>
    <dbReference type="NCBI Taxonomy" id="2528274"/>
    <lineage>
        <taxon>Bacteria</taxon>
        <taxon>Pseudomonadati</taxon>
        <taxon>Nitrospinota/Tectimicrobiota group</taxon>
        <taxon>Candidatus Tectimicrobiota</taxon>
    </lineage>
</organism>
<dbReference type="EMBL" id="JACQWF010000016">
    <property type="protein sequence ID" value="MBI4594814.1"/>
    <property type="molecule type" value="Genomic_DNA"/>
</dbReference>
<dbReference type="Proteomes" id="UP000772181">
    <property type="component" value="Unassembled WGS sequence"/>
</dbReference>
<sequence>MSTRGAWGFFLDGKEKVSYNHSSSYPTWLGRDIFSFPRQVMAWGKKGSDNVVPLIRIIFRQIILVPQDGKPSGKETRLCAKWAGFDVSARPPESWYDLLGLSQGNPKAYLEGLLYMTDDQEFLLDSFWAEWAYIYNLDSGRLEVYRGFNKNRKTPGRYAAGLKGEKYKGVALIGEYPIADVALMDDESIMELMRVLEGSLGKR</sequence>
<dbReference type="AlphaFoldDB" id="A0A933GL71"/>
<name>A0A933GL71_UNCTE</name>
<accession>A0A933GL71</accession>
<gene>
    <name evidence="1" type="ORF">HY730_00365</name>
</gene>
<protein>
    <submittedName>
        <fullName evidence="1">Uncharacterized protein</fullName>
    </submittedName>
</protein>
<reference evidence="1" key="1">
    <citation type="submission" date="2020-07" db="EMBL/GenBank/DDBJ databases">
        <title>Huge and variable diversity of episymbiotic CPR bacteria and DPANN archaea in groundwater ecosystems.</title>
        <authorList>
            <person name="He C.Y."/>
            <person name="Keren R."/>
            <person name="Whittaker M."/>
            <person name="Farag I.F."/>
            <person name="Doudna J."/>
            <person name="Cate J.H.D."/>
            <person name="Banfield J.F."/>
        </authorList>
    </citation>
    <scope>NUCLEOTIDE SEQUENCE</scope>
    <source>
        <strain evidence="1">NC_groundwater_1482_Ag_S-0.65um_47_24</strain>
    </source>
</reference>
<comment type="caution">
    <text evidence="1">The sequence shown here is derived from an EMBL/GenBank/DDBJ whole genome shotgun (WGS) entry which is preliminary data.</text>
</comment>
<proteinExistence type="predicted"/>